<dbReference type="EMBL" id="UZAH01036273">
    <property type="protein sequence ID" value="VDP44726.1"/>
    <property type="molecule type" value="Genomic_DNA"/>
</dbReference>
<keyword evidence="2" id="KW-1185">Reference proteome</keyword>
<accession>A0A183GNW8</accession>
<name>A0A183GNW8_HELPZ</name>
<accession>A0A3P8HMS8</accession>
<dbReference type="WBParaSite" id="HPBE_0002438801-mRNA-1">
    <property type="protein sequence ID" value="HPBE_0002438801-mRNA-1"/>
    <property type="gene ID" value="HPBE_0002438801"/>
</dbReference>
<reference evidence="1 2" key="1">
    <citation type="submission" date="2018-11" db="EMBL/GenBank/DDBJ databases">
        <authorList>
            <consortium name="Pathogen Informatics"/>
        </authorList>
    </citation>
    <scope>NUCLEOTIDE SEQUENCE [LARGE SCALE GENOMIC DNA]</scope>
</reference>
<protein>
    <submittedName>
        <fullName evidence="3">DDE Tnp4 domain-containing protein</fullName>
    </submittedName>
</protein>
<dbReference type="OrthoDB" id="5863356at2759"/>
<evidence type="ECO:0000313" key="1">
    <source>
        <dbReference type="EMBL" id="VDP44726.1"/>
    </source>
</evidence>
<evidence type="ECO:0000313" key="2">
    <source>
        <dbReference type="Proteomes" id="UP000050761"/>
    </source>
</evidence>
<dbReference type="Proteomes" id="UP000050761">
    <property type="component" value="Unassembled WGS sequence"/>
</dbReference>
<reference evidence="3" key="2">
    <citation type="submission" date="2019-09" db="UniProtKB">
        <authorList>
            <consortium name="WormBaseParasite"/>
        </authorList>
    </citation>
    <scope>IDENTIFICATION</scope>
</reference>
<sequence>MESTLPECPSNTGSRYYNYKGLYSVVLLALVDGNYKCVIYDLDASDRSSDVDIFMTRGMRTFLVEHEGDFPAWYNSPTLGKARRVVENCFVVLASRFRLLLRPIHATTENVKAITMAIMV</sequence>
<dbReference type="AlphaFoldDB" id="A0A183GNW8"/>
<proteinExistence type="predicted"/>
<evidence type="ECO:0000313" key="3">
    <source>
        <dbReference type="WBParaSite" id="HPBE_0002438801-mRNA-1"/>
    </source>
</evidence>
<gene>
    <name evidence="1" type="ORF">HPBE_LOCUS24387</name>
</gene>
<organism evidence="2 3">
    <name type="scientific">Heligmosomoides polygyrus</name>
    <name type="common">Parasitic roundworm</name>
    <dbReference type="NCBI Taxonomy" id="6339"/>
    <lineage>
        <taxon>Eukaryota</taxon>
        <taxon>Metazoa</taxon>
        <taxon>Ecdysozoa</taxon>
        <taxon>Nematoda</taxon>
        <taxon>Chromadorea</taxon>
        <taxon>Rhabditida</taxon>
        <taxon>Rhabditina</taxon>
        <taxon>Rhabditomorpha</taxon>
        <taxon>Strongyloidea</taxon>
        <taxon>Heligmosomidae</taxon>
        <taxon>Heligmosomoides</taxon>
    </lineage>
</organism>